<reference evidence="2" key="1">
    <citation type="submission" date="2017-07" db="EMBL/GenBank/DDBJ databases">
        <title>The cable genome - Insights into the physiology and evolution of filamentous bacteria capable of sulfide oxidation via long distance electron transfer.</title>
        <authorList>
            <person name="Thorup C."/>
            <person name="Bjerg J.T."/>
            <person name="Schreiber L."/>
            <person name="Nielsen L.P."/>
            <person name="Kjeldsen K.U."/>
            <person name="Boesen T."/>
            <person name="Boggild A."/>
            <person name="Meysman F."/>
            <person name="Geelhoed J."/>
            <person name="Schramm A."/>
        </authorList>
    </citation>
    <scope>NUCLEOTIDE SEQUENCE [LARGE SCALE GENOMIC DNA]</scope>
    <source>
        <strain evidence="2">GS</strain>
    </source>
</reference>
<evidence type="ECO:0000256" key="1">
    <source>
        <dbReference type="SAM" id="Phobius"/>
    </source>
</evidence>
<evidence type="ECO:0008006" key="4">
    <source>
        <dbReference type="Google" id="ProtNLM"/>
    </source>
</evidence>
<sequence length="246" mass="27622">MNHLSQLIAAYLSYYLSICCLILIPIQGDCASSSLRPGKYIYEGGYGELTIKRELNGKLTFSIGTIFRFMVFMPVCGLDGQLEGNKSIITISEEMEGIKDGLCIVNFSYTSDGINVDSSNCDYFCGTNGSFDGLYLKPAIGCKANEISRSRKKFKQLYDHKDFDKAYAVLSPVLKNCERVLAMEDAGWIRNDIAITEYQMGHYSDCIETLIPLVKEQEFLTESYEPIINATRFNMGLCREGDSHDE</sequence>
<keyword evidence="1" id="KW-0472">Membrane</keyword>
<evidence type="ECO:0000313" key="3">
    <source>
        <dbReference type="Proteomes" id="UP000316238"/>
    </source>
</evidence>
<proteinExistence type="predicted"/>
<keyword evidence="1" id="KW-0812">Transmembrane</keyword>
<evidence type="ECO:0000313" key="2">
    <source>
        <dbReference type="EMBL" id="TAA75921.1"/>
    </source>
</evidence>
<dbReference type="AlphaFoldDB" id="A0A521G4W1"/>
<dbReference type="EMBL" id="NQJD01000002">
    <property type="protein sequence ID" value="TAA75921.1"/>
    <property type="molecule type" value="Genomic_DNA"/>
</dbReference>
<feature type="transmembrane region" description="Helical" evidence="1">
    <location>
        <begin position="7"/>
        <end position="26"/>
    </location>
</feature>
<protein>
    <recommendedName>
        <fullName evidence="4">Tetratricopeptide repeat-containing protein</fullName>
    </recommendedName>
</protein>
<name>A0A521G4W1_9BACT</name>
<organism evidence="2 3">
    <name type="scientific">Candidatus Electronema aureum</name>
    <dbReference type="NCBI Taxonomy" id="2005002"/>
    <lineage>
        <taxon>Bacteria</taxon>
        <taxon>Pseudomonadati</taxon>
        <taxon>Thermodesulfobacteriota</taxon>
        <taxon>Desulfobulbia</taxon>
        <taxon>Desulfobulbales</taxon>
        <taxon>Desulfobulbaceae</taxon>
        <taxon>Candidatus Electronema</taxon>
    </lineage>
</organism>
<accession>A0A521G4W1</accession>
<keyword evidence="3" id="KW-1185">Reference proteome</keyword>
<comment type="caution">
    <text evidence="2">The sequence shown here is derived from an EMBL/GenBank/DDBJ whole genome shotgun (WGS) entry which is preliminary data.</text>
</comment>
<gene>
    <name evidence="2" type="ORF">CDV28_10243</name>
</gene>
<keyword evidence="1" id="KW-1133">Transmembrane helix</keyword>
<dbReference type="Proteomes" id="UP000316238">
    <property type="component" value="Unassembled WGS sequence"/>
</dbReference>